<dbReference type="PRINTS" id="PR00793">
    <property type="entry name" value="PROAMNOPTASE"/>
</dbReference>
<comment type="caution">
    <text evidence="5">The sequence shown here is derived from an EMBL/GenBank/DDBJ whole genome shotgun (WGS) entry which is preliminary data.</text>
</comment>
<name>A0ABS0X927_9ACTN</name>
<keyword evidence="6" id="KW-1185">Reference proteome</keyword>
<dbReference type="PANTHER" id="PTHR43798:SF33">
    <property type="entry name" value="HYDROLASE, PUTATIVE (AFU_ORTHOLOGUE AFUA_2G14860)-RELATED"/>
    <property type="match status" value="1"/>
</dbReference>
<dbReference type="InterPro" id="IPR050266">
    <property type="entry name" value="AB_hydrolase_sf"/>
</dbReference>
<evidence type="ECO:0000256" key="1">
    <source>
        <dbReference type="ARBA" id="ARBA00010088"/>
    </source>
</evidence>
<evidence type="ECO:0000313" key="6">
    <source>
        <dbReference type="Proteomes" id="UP000634780"/>
    </source>
</evidence>
<dbReference type="Gene3D" id="3.40.50.1820">
    <property type="entry name" value="alpha/beta hydrolase"/>
    <property type="match status" value="1"/>
</dbReference>
<dbReference type="Proteomes" id="UP000634780">
    <property type="component" value="Unassembled WGS sequence"/>
</dbReference>
<evidence type="ECO:0000256" key="2">
    <source>
        <dbReference type="ARBA" id="ARBA00022801"/>
    </source>
</evidence>
<dbReference type="Pfam" id="PF00561">
    <property type="entry name" value="Abhydrolase_1"/>
    <property type="match status" value="1"/>
</dbReference>
<accession>A0ABS0X927</accession>
<comment type="similarity">
    <text evidence="1">Belongs to the peptidase S33 family.</text>
</comment>
<dbReference type="PANTHER" id="PTHR43798">
    <property type="entry name" value="MONOACYLGLYCEROL LIPASE"/>
    <property type="match status" value="1"/>
</dbReference>
<dbReference type="EMBL" id="JAEKOZ010000013">
    <property type="protein sequence ID" value="MBJ3809711.1"/>
    <property type="molecule type" value="Genomic_DNA"/>
</dbReference>
<evidence type="ECO:0000313" key="5">
    <source>
        <dbReference type="EMBL" id="MBJ3809711.1"/>
    </source>
</evidence>
<evidence type="ECO:0000259" key="4">
    <source>
        <dbReference type="Pfam" id="PF00561"/>
    </source>
</evidence>
<dbReference type="InterPro" id="IPR000073">
    <property type="entry name" value="AB_hydrolase_1"/>
</dbReference>
<dbReference type="InterPro" id="IPR002410">
    <property type="entry name" value="Peptidase_S33"/>
</dbReference>
<protein>
    <submittedName>
        <fullName evidence="5">Alpha/beta fold hydrolase</fullName>
    </submittedName>
</protein>
<feature type="compositionally biased region" description="Polar residues" evidence="3">
    <location>
        <begin position="369"/>
        <end position="382"/>
    </location>
</feature>
<dbReference type="InterPro" id="IPR029058">
    <property type="entry name" value="AB_hydrolase_fold"/>
</dbReference>
<dbReference type="SUPFAM" id="SSF53474">
    <property type="entry name" value="alpha/beta-Hydrolases"/>
    <property type="match status" value="1"/>
</dbReference>
<feature type="domain" description="AB hydrolase-1" evidence="4">
    <location>
        <begin position="134"/>
        <end position="243"/>
    </location>
</feature>
<dbReference type="GO" id="GO:0016787">
    <property type="term" value="F:hydrolase activity"/>
    <property type="evidence" value="ECO:0007669"/>
    <property type="project" value="UniProtKB-KW"/>
</dbReference>
<keyword evidence="2 5" id="KW-0378">Hydrolase</keyword>
<gene>
    <name evidence="5" type="ORF">JGB26_21745</name>
</gene>
<organism evidence="5 6">
    <name type="scientific">Streptomyces flavofungini</name>
    <dbReference type="NCBI Taxonomy" id="68200"/>
    <lineage>
        <taxon>Bacteria</taxon>
        <taxon>Bacillati</taxon>
        <taxon>Actinomycetota</taxon>
        <taxon>Actinomycetes</taxon>
        <taxon>Kitasatosporales</taxon>
        <taxon>Streptomycetaceae</taxon>
        <taxon>Streptomyces</taxon>
    </lineage>
</organism>
<proteinExistence type="inferred from homology"/>
<sequence>MCTFGHGLRALAVYRCGVARASAEASGKRERRSCRRLSSRPLRFGGQSQPVGGIVIREKIGAPAAIALYCAVAGAVLVGCGDSSTDATDAKATSTDAAPTWSADKDPLTGIKKITADGHLVNVSCSGSPSENRPVIVLLHGGGDDLTKMADLQRRLTEKGRVCSYDRLGAGDSDLPHGRQDLDRVGRTLTAVLDEVAGDEPVVLAGHSMGGMLAARYAPDHPDRIRGLVLMDATSPTAVADLTKRIPESAPGPAGDLRDQILASHAGKNPERLVLTDQDVRSAGDIPVRVIRHGKRYLAKVPTYGPGLEEDWAKGQQEWQAVSRNSEGIVARNSGHTLYADEPEVAVRAVERVAAQVAEQDRARATAQPGEQPTAQPGQQGANRVGAQVTR</sequence>
<feature type="region of interest" description="Disordered" evidence="3">
    <location>
        <begin position="358"/>
        <end position="391"/>
    </location>
</feature>
<dbReference type="PRINTS" id="PR00111">
    <property type="entry name" value="ABHYDROLASE"/>
</dbReference>
<evidence type="ECO:0000256" key="3">
    <source>
        <dbReference type="SAM" id="MobiDB-lite"/>
    </source>
</evidence>
<reference evidence="5 6" key="1">
    <citation type="submission" date="2020-12" db="EMBL/GenBank/DDBJ databases">
        <title>Streptomyces typhae sp. nov., a novel endophytic actinomycete isolated from the root of cattail pollen (Typha angustifolia L.).</title>
        <authorList>
            <person name="Peng C."/>
            <person name="Liu C."/>
        </authorList>
    </citation>
    <scope>NUCLEOTIDE SEQUENCE [LARGE SCALE GENOMIC DNA]</scope>
    <source>
        <strain evidence="5 6">JCM 4753</strain>
    </source>
</reference>